<evidence type="ECO:0000313" key="2">
    <source>
        <dbReference type="Proteomes" id="UP000663887"/>
    </source>
</evidence>
<organism evidence="1 2">
    <name type="scientific">Rotaria magnacalcarata</name>
    <dbReference type="NCBI Taxonomy" id="392030"/>
    <lineage>
        <taxon>Eukaryota</taxon>
        <taxon>Metazoa</taxon>
        <taxon>Spiralia</taxon>
        <taxon>Gnathifera</taxon>
        <taxon>Rotifera</taxon>
        <taxon>Eurotatoria</taxon>
        <taxon>Bdelloidea</taxon>
        <taxon>Philodinida</taxon>
        <taxon>Philodinidae</taxon>
        <taxon>Rotaria</taxon>
    </lineage>
</organism>
<name>A0A816WJY2_9BILA</name>
<gene>
    <name evidence="1" type="ORF">XDN619_LOCUS25472</name>
</gene>
<dbReference type="AlphaFoldDB" id="A0A816WJY2"/>
<evidence type="ECO:0000313" key="1">
    <source>
        <dbReference type="EMBL" id="CAF2134751.1"/>
    </source>
</evidence>
<sequence>MWGNSIRQKSYEHRYDASLSSLLGKSIQHVHRYAAFIQTLEYGLDICMEFIDHFKEFPSDGNIDQSLIERIDGMFHELFHEQIGVDKQVHQLLNKFISC</sequence>
<proteinExistence type="predicted"/>
<protein>
    <submittedName>
        <fullName evidence="1">Uncharacterized protein</fullName>
    </submittedName>
</protein>
<comment type="caution">
    <text evidence="1">The sequence shown here is derived from an EMBL/GenBank/DDBJ whole genome shotgun (WGS) entry which is preliminary data.</text>
</comment>
<reference evidence="1" key="1">
    <citation type="submission" date="2021-02" db="EMBL/GenBank/DDBJ databases">
        <authorList>
            <person name="Nowell W R."/>
        </authorList>
    </citation>
    <scope>NUCLEOTIDE SEQUENCE</scope>
</reference>
<dbReference type="Proteomes" id="UP000663887">
    <property type="component" value="Unassembled WGS sequence"/>
</dbReference>
<accession>A0A816WJY2</accession>
<dbReference type="EMBL" id="CAJNRG010011763">
    <property type="protein sequence ID" value="CAF2134751.1"/>
    <property type="molecule type" value="Genomic_DNA"/>
</dbReference>